<evidence type="ECO:0000313" key="10">
    <source>
        <dbReference type="Proteomes" id="UP001235712"/>
    </source>
</evidence>
<feature type="transmembrane region" description="Helical" evidence="7">
    <location>
        <begin position="45"/>
        <end position="62"/>
    </location>
</feature>
<evidence type="ECO:0000259" key="8">
    <source>
        <dbReference type="SMART" id="SM00849"/>
    </source>
</evidence>
<keyword evidence="4 7" id="KW-1133">Transmembrane helix</keyword>
<gene>
    <name evidence="9" type="ORF">J2S57_003720</name>
</gene>
<evidence type="ECO:0000256" key="4">
    <source>
        <dbReference type="ARBA" id="ARBA00022989"/>
    </source>
</evidence>
<feature type="transmembrane region" description="Helical" evidence="7">
    <location>
        <begin position="642"/>
        <end position="659"/>
    </location>
</feature>
<dbReference type="RefSeq" id="WP_307244665.1">
    <property type="nucleotide sequence ID" value="NZ_JAUSQZ010000001.1"/>
</dbReference>
<feature type="transmembrane region" description="Helical" evidence="7">
    <location>
        <begin position="493"/>
        <end position="511"/>
    </location>
</feature>
<keyword evidence="3 7" id="KW-0812">Transmembrane</keyword>
<organism evidence="9 10">
    <name type="scientific">Kineosporia succinea</name>
    <dbReference type="NCBI Taxonomy" id="84632"/>
    <lineage>
        <taxon>Bacteria</taxon>
        <taxon>Bacillati</taxon>
        <taxon>Actinomycetota</taxon>
        <taxon>Actinomycetes</taxon>
        <taxon>Kineosporiales</taxon>
        <taxon>Kineosporiaceae</taxon>
        <taxon>Kineosporia</taxon>
    </lineage>
</organism>
<keyword evidence="5 7" id="KW-0472">Membrane</keyword>
<feature type="region of interest" description="Disordered" evidence="6">
    <location>
        <begin position="163"/>
        <end position="192"/>
    </location>
</feature>
<dbReference type="InterPro" id="IPR004477">
    <property type="entry name" value="ComEC_N"/>
</dbReference>
<dbReference type="Pfam" id="PF00753">
    <property type="entry name" value="Lactamase_B"/>
    <property type="match status" value="1"/>
</dbReference>
<dbReference type="Proteomes" id="UP001235712">
    <property type="component" value="Unassembled WGS sequence"/>
</dbReference>
<dbReference type="SMART" id="SM00849">
    <property type="entry name" value="Lactamase_B"/>
    <property type="match status" value="1"/>
</dbReference>
<protein>
    <submittedName>
        <fullName evidence="9">Competence protein ComEC</fullName>
    </submittedName>
</protein>
<dbReference type="PANTHER" id="PTHR30619:SF1">
    <property type="entry name" value="RECOMBINATION PROTEIN 2"/>
    <property type="match status" value="1"/>
</dbReference>
<dbReference type="NCBIfam" id="TIGR00360">
    <property type="entry name" value="ComEC_N-term"/>
    <property type="match status" value="1"/>
</dbReference>
<feature type="region of interest" description="Disordered" evidence="6">
    <location>
        <begin position="17"/>
        <end position="44"/>
    </location>
</feature>
<keyword evidence="2" id="KW-1003">Cell membrane</keyword>
<comment type="subcellular location">
    <subcellularLocation>
        <location evidence="1">Cell membrane</location>
        <topology evidence="1">Multi-pass membrane protein</topology>
    </subcellularLocation>
</comment>
<evidence type="ECO:0000256" key="7">
    <source>
        <dbReference type="SAM" id="Phobius"/>
    </source>
</evidence>
<feature type="transmembrane region" description="Helical" evidence="7">
    <location>
        <begin position="616"/>
        <end position="635"/>
    </location>
</feature>
<sequence>MTRRAALNEAARTWFSRGGARRTAPGETRRPARPQRPASRPRPDLRLLPGAAAAWLLTWGALVLPAEVVLTLGGLLSILLLLALLLALAHLRQQTRRRGPADRALPGSRLSRSRRGRVPGERRPHPLPSPGLDDRLPRRPGALWADLDRLAARAVATTDLRAGRRRGRRVALTSARRRRESRPGRRRSPGRYRARTTPVTWGAGLLLALALTAPVTAITGVRMMHRQQDPLTAAAARQSTVTFEGRVSGDPKKLTATSFGGEPLVLVRLKLSRIEVGGKASGARRTLRSSAQLVVFGSGTWGDLVAGQRVRAPAKLKPTDPGKPEVAVAFVRSGPEITHPGTWPWRFAEHLREGLREACAGLPSDARGLLPALVVGDTSNLDPDLAADLQAGGLTHLTAVSGSNVAILAAVTFVVIGALRGGRRTQAAGTVLVIAGFVVLARPEPSVLRASVMGVLAVSGVLVARRSAGAPVLAATVVILLGVDPWLARSFGFALSVLATAGLLLLVPIWLYRLRRWPQGPVLALAVPVAALVVTAPVTILLDPVVSLVSIPANLLADAAVAPATIAGVVAAALSLVWPDGATLVAWAGGLATQWIAIVAHRAADVPAGALPWPDGPAGSALFAALSLVCAGLLVRGAWRTALATPVLVGACLVLPRWVPVLPGGGPPSDWLVVQCEVGQGSATAIRSGPDRAVLVDAGPDPQLADRCLRRAGVHHLDLVLVTHFHADHADGLAGALDGRGAPPVYVSPVALPGTQAREVAALAPGSRTLPVTGGISGTAGTGDWQVRWRLVPPSASAVRAGLAAGRDPEGEEINNVSVVMLAEVRGVRVAALGDVEPDAQRALLRTLTTETTSTADPASAVSSQDVDVVVLSHHGSAKQEERLYRFLHPRVALIGVGADNDYGHPAPAALSMLQRVGARAFRTDTQGQIAVVGGPRDLRVVTSK</sequence>
<feature type="transmembrane region" description="Helical" evidence="7">
    <location>
        <begin position="397"/>
        <end position="418"/>
    </location>
</feature>
<feature type="domain" description="Metallo-beta-lactamase" evidence="8">
    <location>
        <begin position="680"/>
        <end position="874"/>
    </location>
</feature>
<dbReference type="Gene3D" id="3.60.15.10">
    <property type="entry name" value="Ribonuclease Z/Hydroxyacylglutathione hydrolase-like"/>
    <property type="match status" value="1"/>
</dbReference>
<reference evidence="9 10" key="1">
    <citation type="submission" date="2023-07" db="EMBL/GenBank/DDBJ databases">
        <title>Sequencing the genomes of 1000 actinobacteria strains.</title>
        <authorList>
            <person name="Klenk H.-P."/>
        </authorList>
    </citation>
    <scope>NUCLEOTIDE SEQUENCE [LARGE SCALE GENOMIC DNA]</scope>
    <source>
        <strain evidence="9 10">DSM 44388</strain>
    </source>
</reference>
<dbReference type="InterPro" id="IPR052159">
    <property type="entry name" value="Competence_DNA_uptake"/>
</dbReference>
<keyword evidence="10" id="KW-1185">Reference proteome</keyword>
<feature type="transmembrane region" description="Helical" evidence="7">
    <location>
        <begin position="471"/>
        <end position="487"/>
    </location>
</feature>
<accession>A0ABT9P5Z0</accession>
<feature type="transmembrane region" description="Helical" evidence="7">
    <location>
        <begin position="425"/>
        <end position="441"/>
    </location>
</feature>
<evidence type="ECO:0000256" key="1">
    <source>
        <dbReference type="ARBA" id="ARBA00004651"/>
    </source>
</evidence>
<feature type="transmembrane region" description="Helical" evidence="7">
    <location>
        <begin position="584"/>
        <end position="604"/>
    </location>
</feature>
<feature type="transmembrane region" description="Helical" evidence="7">
    <location>
        <begin position="447"/>
        <end position="464"/>
    </location>
</feature>
<evidence type="ECO:0000256" key="6">
    <source>
        <dbReference type="SAM" id="MobiDB-lite"/>
    </source>
</evidence>
<dbReference type="EMBL" id="JAUSQZ010000001">
    <property type="protein sequence ID" value="MDP9827971.1"/>
    <property type="molecule type" value="Genomic_DNA"/>
</dbReference>
<feature type="transmembrane region" description="Helical" evidence="7">
    <location>
        <begin position="523"/>
        <end position="542"/>
    </location>
</feature>
<feature type="transmembrane region" description="Helical" evidence="7">
    <location>
        <begin position="554"/>
        <end position="577"/>
    </location>
</feature>
<evidence type="ECO:0000256" key="3">
    <source>
        <dbReference type="ARBA" id="ARBA00022692"/>
    </source>
</evidence>
<evidence type="ECO:0000256" key="5">
    <source>
        <dbReference type="ARBA" id="ARBA00023136"/>
    </source>
</evidence>
<feature type="transmembrane region" description="Helical" evidence="7">
    <location>
        <begin position="68"/>
        <end position="89"/>
    </location>
</feature>
<comment type="caution">
    <text evidence="9">The sequence shown here is derived from an EMBL/GenBank/DDBJ whole genome shotgun (WGS) entry which is preliminary data.</text>
</comment>
<dbReference type="Pfam" id="PF03772">
    <property type="entry name" value="Competence"/>
    <property type="match status" value="1"/>
</dbReference>
<dbReference type="InterPro" id="IPR001279">
    <property type="entry name" value="Metallo-B-lactamas"/>
</dbReference>
<evidence type="ECO:0000256" key="2">
    <source>
        <dbReference type="ARBA" id="ARBA00022475"/>
    </source>
</evidence>
<dbReference type="PANTHER" id="PTHR30619">
    <property type="entry name" value="DNA INTERNALIZATION/COMPETENCE PROTEIN COMEC/REC2"/>
    <property type="match status" value="1"/>
</dbReference>
<name>A0ABT9P5Z0_9ACTN</name>
<proteinExistence type="predicted"/>
<dbReference type="SUPFAM" id="SSF56281">
    <property type="entry name" value="Metallo-hydrolase/oxidoreductase"/>
    <property type="match status" value="1"/>
</dbReference>
<dbReference type="InterPro" id="IPR036866">
    <property type="entry name" value="RibonucZ/Hydroxyglut_hydro"/>
</dbReference>
<feature type="region of interest" description="Disordered" evidence="6">
    <location>
        <begin position="95"/>
        <end position="136"/>
    </location>
</feature>
<evidence type="ECO:0000313" key="9">
    <source>
        <dbReference type="EMBL" id="MDP9827971.1"/>
    </source>
</evidence>
<feature type="transmembrane region" description="Helical" evidence="7">
    <location>
        <begin position="199"/>
        <end position="221"/>
    </location>
</feature>